<accession>A0A972SSA6</accession>
<feature type="region of interest" description="Disordered" evidence="1">
    <location>
        <begin position="43"/>
        <end position="68"/>
    </location>
</feature>
<proteinExistence type="predicted"/>
<sequence length="79" mass="9019">MMASMRESEVKVSPELSGRAARRIPARYLSRAYRTRRCGALCSEHRRDGGPDAPCAEHRRDRGPDVSYVPHTPHVLYIR</sequence>
<feature type="compositionally biased region" description="Basic and acidic residues" evidence="1">
    <location>
        <begin position="43"/>
        <end position="64"/>
    </location>
</feature>
<keyword evidence="4" id="KW-1185">Reference proteome</keyword>
<dbReference type="AlphaFoldDB" id="A0A972SSA6"/>
<evidence type="ECO:0000313" key="4">
    <source>
        <dbReference type="Proteomes" id="UP000655523"/>
    </source>
</evidence>
<dbReference type="EMBL" id="WOEZ01000293">
    <property type="protein sequence ID" value="NPT61989.1"/>
    <property type="molecule type" value="Genomic_DNA"/>
</dbReference>
<name>A0A972SSA6_9BURK</name>
<protein>
    <submittedName>
        <fullName evidence="2">Uncharacterized protein</fullName>
    </submittedName>
</protein>
<comment type="caution">
    <text evidence="2">The sequence shown here is derived from an EMBL/GenBank/DDBJ whole genome shotgun (WGS) entry which is preliminary data.</text>
</comment>
<reference evidence="2 4" key="1">
    <citation type="submission" date="2019-11" db="EMBL/GenBank/DDBJ databases">
        <title>Metabolism of dissolved organic matter in forest soils.</title>
        <authorList>
            <person name="Cyle K.T."/>
            <person name="Wilhelm R.C."/>
            <person name="Martinez C.E."/>
        </authorList>
    </citation>
    <scope>NUCLEOTIDE SEQUENCE [LARGE SCALE GENOMIC DNA]</scope>
    <source>
        <strain evidence="2 4">5N</strain>
    </source>
</reference>
<evidence type="ECO:0000256" key="1">
    <source>
        <dbReference type="SAM" id="MobiDB-lite"/>
    </source>
</evidence>
<dbReference type="EMBL" id="WOEZ01000279">
    <property type="protein sequence ID" value="NPT61680.1"/>
    <property type="molecule type" value="Genomic_DNA"/>
</dbReference>
<gene>
    <name evidence="2" type="ORF">GNZ13_45950</name>
    <name evidence="3" type="ORF">GNZ13_47615</name>
</gene>
<organism evidence="2 4">
    <name type="scientific">Paraburkholderia elongata</name>
    <dbReference type="NCBI Taxonomy" id="2675747"/>
    <lineage>
        <taxon>Bacteria</taxon>
        <taxon>Pseudomonadati</taxon>
        <taxon>Pseudomonadota</taxon>
        <taxon>Betaproteobacteria</taxon>
        <taxon>Burkholderiales</taxon>
        <taxon>Burkholderiaceae</taxon>
        <taxon>Paraburkholderia</taxon>
    </lineage>
</organism>
<evidence type="ECO:0000313" key="2">
    <source>
        <dbReference type="EMBL" id="NPT61680.1"/>
    </source>
</evidence>
<evidence type="ECO:0000313" key="3">
    <source>
        <dbReference type="EMBL" id="NPT61989.1"/>
    </source>
</evidence>
<dbReference type="Proteomes" id="UP000655523">
    <property type="component" value="Unassembled WGS sequence"/>
</dbReference>
<dbReference type="RefSeq" id="WP_172177509.1">
    <property type="nucleotide sequence ID" value="NZ_WOEZ01000279.1"/>
</dbReference>